<reference evidence="1 2" key="1">
    <citation type="submission" date="2024-09" db="EMBL/GenBank/DDBJ databases">
        <authorList>
            <person name="Sun Q."/>
            <person name="Mori K."/>
        </authorList>
    </citation>
    <scope>NUCLEOTIDE SEQUENCE [LARGE SCALE GENOMIC DNA]</scope>
    <source>
        <strain evidence="1 2">CICC 10874</strain>
    </source>
</reference>
<dbReference type="EMBL" id="JBHLSV010000005">
    <property type="protein sequence ID" value="MFC0673503.1"/>
    <property type="molecule type" value="Genomic_DNA"/>
</dbReference>
<evidence type="ECO:0008006" key="3">
    <source>
        <dbReference type="Google" id="ProtNLM"/>
    </source>
</evidence>
<protein>
    <recommendedName>
        <fullName evidence="3">Antirepressor protein C-terminal domain-containing protein</fullName>
    </recommendedName>
</protein>
<dbReference type="RefSeq" id="WP_376979121.1">
    <property type="nucleotide sequence ID" value="NZ_JBHLSV010000005.1"/>
</dbReference>
<keyword evidence="2" id="KW-1185">Reference proteome</keyword>
<organism evidence="1 2">
    <name type="scientific">Brachybacterium hainanense</name>
    <dbReference type="NCBI Taxonomy" id="1541174"/>
    <lineage>
        <taxon>Bacteria</taxon>
        <taxon>Bacillati</taxon>
        <taxon>Actinomycetota</taxon>
        <taxon>Actinomycetes</taxon>
        <taxon>Micrococcales</taxon>
        <taxon>Dermabacteraceae</taxon>
        <taxon>Brachybacterium</taxon>
    </lineage>
</organism>
<evidence type="ECO:0000313" key="2">
    <source>
        <dbReference type="Proteomes" id="UP001589793"/>
    </source>
</evidence>
<dbReference type="Proteomes" id="UP001589793">
    <property type="component" value="Unassembled WGS sequence"/>
</dbReference>
<gene>
    <name evidence="1" type="ORF">ACFFF6_05995</name>
</gene>
<accession>A0ABV6R957</accession>
<name>A0ABV6R957_9MICO</name>
<sequence length="276" mass="30519">MTITAISSTTGSPFDHIRQTRADGTGYWSARDLMPLLGYGAEWRNFTAAIDRAKLTAQNQGLDPETLFGGVTEKSGGRPREDFHLSRYAAYLVAMNGDPRKPEVAAAQSYFAIRTREAEVTARPKTIEEMTLEVVGHLTKTVEDQQRQLEAAKPLAAHAITYSASARDIGRQEFAREVCKMLREQLAIDAKFAQVYDFLGRKLGLFIVGARRDSGQATAHGEKHGYSVTEKGTTEEGRNYATGKLTPRGQDYAWKRIYDYAAEHGTIALPVKENAA</sequence>
<proteinExistence type="predicted"/>
<evidence type="ECO:0000313" key="1">
    <source>
        <dbReference type="EMBL" id="MFC0673503.1"/>
    </source>
</evidence>
<comment type="caution">
    <text evidence="1">The sequence shown here is derived from an EMBL/GenBank/DDBJ whole genome shotgun (WGS) entry which is preliminary data.</text>
</comment>